<organism evidence="1 2">
    <name type="scientific">Caballeronia udeis</name>
    <dbReference type="NCBI Taxonomy" id="1232866"/>
    <lineage>
        <taxon>Bacteria</taxon>
        <taxon>Pseudomonadati</taxon>
        <taxon>Pseudomonadota</taxon>
        <taxon>Betaproteobacteria</taxon>
        <taxon>Burkholderiales</taxon>
        <taxon>Burkholderiaceae</taxon>
        <taxon>Caballeronia</taxon>
    </lineage>
</organism>
<dbReference type="Proteomes" id="UP001620514">
    <property type="component" value="Unassembled WGS sequence"/>
</dbReference>
<proteinExistence type="predicted"/>
<sequence length="487" mass="53630">MYAHVTSTFRWETGLAQSLCDYHGIDPAVFDATGALDPVLGVDTRLFIDPSLLRQTETPELLVSYQRVIDHFTDVLKVVSNIGIAGDVFWRKADQMLTFPEVQGLCIGYATTANSGSGMGPHLRAHLLGTVSQIVHAGVNDPALFEIVGTFEDNVGPDRISDMVAKIILADLIAFTQRVCSDLGIPMEPLRVAKGQPPEDMPVNPVSGGAVILVPKDVLRDLPIAETYGDIARIAHHNEILRNELNAIIGSAWSRATISEKKEILRNSFTKYPEILLELLEDYKAAGRSLYDFKDDPSGETLWYRSAKQFSKEYPLALTLESPTDTGRVFAVVKLICEHFKVLIEDNQLCKLLYDKGGKRKHESAAQLLFYGIATAYCQANGIELSPESDGGRGPVDFKMSSGFDGRVLVEVKLTSNSQLFHGFDKQLPIYQKAERATRGVYLFIDNGMSEDRMEAFKKHVTSAGADAPEVMIVDGIVRPSASKANY</sequence>
<gene>
    <name evidence="1" type="ORF">ABH943_000705</name>
</gene>
<protein>
    <submittedName>
        <fullName evidence="1">Uncharacterized protein</fullName>
    </submittedName>
</protein>
<reference evidence="1 2" key="1">
    <citation type="submission" date="2024-11" db="EMBL/GenBank/DDBJ databases">
        <title>Using genomics to understand microbial adaptation to soil warming.</title>
        <authorList>
            <person name="Deangelis K.M. PhD."/>
        </authorList>
    </citation>
    <scope>NUCLEOTIDE SEQUENCE [LARGE SCALE GENOMIC DNA]</scope>
    <source>
        <strain evidence="1 2">GAS97</strain>
    </source>
</reference>
<accession>A0ABW8MBI8</accession>
<dbReference type="EMBL" id="JBIYDN010000002">
    <property type="protein sequence ID" value="MFK4440699.1"/>
    <property type="molecule type" value="Genomic_DNA"/>
</dbReference>
<name>A0ABW8MBI8_9BURK</name>
<comment type="caution">
    <text evidence="1">The sequence shown here is derived from an EMBL/GenBank/DDBJ whole genome shotgun (WGS) entry which is preliminary data.</text>
</comment>
<evidence type="ECO:0000313" key="1">
    <source>
        <dbReference type="EMBL" id="MFK4440699.1"/>
    </source>
</evidence>
<evidence type="ECO:0000313" key="2">
    <source>
        <dbReference type="Proteomes" id="UP001620514"/>
    </source>
</evidence>
<keyword evidence="2" id="KW-1185">Reference proteome</keyword>